<gene>
    <name evidence="4" type="ORF">VNO78_15720</name>
</gene>
<dbReference type="Proteomes" id="UP001386955">
    <property type="component" value="Unassembled WGS sequence"/>
</dbReference>
<feature type="signal peptide" evidence="2">
    <location>
        <begin position="1"/>
        <end position="22"/>
    </location>
</feature>
<dbReference type="InterPro" id="IPR045087">
    <property type="entry name" value="Cu-oxidase_fam"/>
</dbReference>
<dbReference type="Pfam" id="PF07732">
    <property type="entry name" value="Cu-oxidase_3"/>
    <property type="match status" value="1"/>
</dbReference>
<dbReference type="Gene3D" id="2.60.40.420">
    <property type="entry name" value="Cupredoxins - blue copper proteins"/>
    <property type="match status" value="1"/>
</dbReference>
<dbReference type="InterPro" id="IPR011707">
    <property type="entry name" value="Cu-oxidase-like_N"/>
</dbReference>
<evidence type="ECO:0000256" key="2">
    <source>
        <dbReference type="SAM" id="SignalP"/>
    </source>
</evidence>
<comment type="similarity">
    <text evidence="1">Belongs to the multicopper oxidase family.</text>
</comment>
<reference evidence="4 5" key="1">
    <citation type="submission" date="2024-01" db="EMBL/GenBank/DDBJ databases">
        <title>The genomes of 5 underutilized Papilionoideae crops provide insights into root nodulation and disease resistanc.</title>
        <authorList>
            <person name="Jiang F."/>
        </authorList>
    </citation>
    <scope>NUCLEOTIDE SEQUENCE [LARGE SCALE GENOMIC DNA]</scope>
    <source>
        <strain evidence="4">DUOXIRENSHENG_FW03</strain>
        <tissue evidence="4">Leaves</tissue>
    </source>
</reference>
<sequence>MKLIEFSLACAFSLLSSSFASAAIVEHTFRVQNTTIKRFCEEQVIVTVNGLFPGPTISVCEGDTVIVHVFNEGPYDITLHWHGVFQLFSPWADGPEYVTQCSIRPRSSYAYKFNVTQQEGTVWWHAHASYLRATVHGAFIIQPRSGQFPFPKPYKQIPLILGDLYKSNVEDITTEAQITGGGPNTSFAFTTMV</sequence>
<dbReference type="GO" id="GO:0016491">
    <property type="term" value="F:oxidoreductase activity"/>
    <property type="evidence" value="ECO:0007669"/>
    <property type="project" value="TreeGrafter"/>
</dbReference>
<proteinExistence type="inferred from homology"/>
<evidence type="ECO:0000256" key="1">
    <source>
        <dbReference type="ARBA" id="ARBA00010609"/>
    </source>
</evidence>
<dbReference type="SUPFAM" id="SSF49503">
    <property type="entry name" value="Cupredoxins"/>
    <property type="match status" value="1"/>
</dbReference>
<feature type="domain" description="Plastocyanin-like" evidence="3">
    <location>
        <begin position="31"/>
        <end position="145"/>
    </location>
</feature>
<keyword evidence="5" id="KW-1185">Reference proteome</keyword>
<dbReference type="GO" id="GO:0005507">
    <property type="term" value="F:copper ion binding"/>
    <property type="evidence" value="ECO:0007669"/>
    <property type="project" value="InterPro"/>
</dbReference>
<organism evidence="4 5">
    <name type="scientific">Psophocarpus tetragonolobus</name>
    <name type="common">Winged bean</name>
    <name type="synonym">Dolichos tetragonolobus</name>
    <dbReference type="NCBI Taxonomy" id="3891"/>
    <lineage>
        <taxon>Eukaryota</taxon>
        <taxon>Viridiplantae</taxon>
        <taxon>Streptophyta</taxon>
        <taxon>Embryophyta</taxon>
        <taxon>Tracheophyta</taxon>
        <taxon>Spermatophyta</taxon>
        <taxon>Magnoliopsida</taxon>
        <taxon>eudicotyledons</taxon>
        <taxon>Gunneridae</taxon>
        <taxon>Pentapetalae</taxon>
        <taxon>rosids</taxon>
        <taxon>fabids</taxon>
        <taxon>Fabales</taxon>
        <taxon>Fabaceae</taxon>
        <taxon>Papilionoideae</taxon>
        <taxon>50 kb inversion clade</taxon>
        <taxon>NPAAA clade</taxon>
        <taxon>indigoferoid/millettioid clade</taxon>
        <taxon>Phaseoleae</taxon>
        <taxon>Psophocarpus</taxon>
    </lineage>
</organism>
<name>A0AAN9XK14_PSOTE</name>
<evidence type="ECO:0000313" key="5">
    <source>
        <dbReference type="Proteomes" id="UP001386955"/>
    </source>
</evidence>
<comment type="caution">
    <text evidence="4">The sequence shown here is derived from an EMBL/GenBank/DDBJ whole genome shotgun (WGS) entry which is preliminary data.</text>
</comment>
<evidence type="ECO:0000313" key="4">
    <source>
        <dbReference type="EMBL" id="KAK7395174.1"/>
    </source>
</evidence>
<dbReference type="InterPro" id="IPR008972">
    <property type="entry name" value="Cupredoxin"/>
</dbReference>
<accession>A0AAN9XK14</accession>
<keyword evidence="2" id="KW-0732">Signal</keyword>
<feature type="chain" id="PRO_5043031312" description="Plastocyanin-like domain-containing protein" evidence="2">
    <location>
        <begin position="23"/>
        <end position="193"/>
    </location>
</feature>
<protein>
    <recommendedName>
        <fullName evidence="3">Plastocyanin-like domain-containing protein</fullName>
    </recommendedName>
</protein>
<dbReference type="EMBL" id="JAYMYS010000004">
    <property type="protein sequence ID" value="KAK7395174.1"/>
    <property type="molecule type" value="Genomic_DNA"/>
</dbReference>
<dbReference type="PANTHER" id="PTHR11709">
    <property type="entry name" value="MULTI-COPPER OXIDASE"/>
    <property type="match status" value="1"/>
</dbReference>
<evidence type="ECO:0000259" key="3">
    <source>
        <dbReference type="Pfam" id="PF07732"/>
    </source>
</evidence>
<dbReference type="CDD" id="cd13849">
    <property type="entry name" value="CuRO_1_LCC_plant"/>
    <property type="match status" value="1"/>
</dbReference>
<dbReference type="PANTHER" id="PTHR11709:SF312">
    <property type="entry name" value="LACCASE"/>
    <property type="match status" value="1"/>
</dbReference>
<dbReference type="AlphaFoldDB" id="A0AAN9XK14"/>
<dbReference type="InterPro" id="IPR034288">
    <property type="entry name" value="CuRO_1_LCC"/>
</dbReference>